<evidence type="ECO:0000256" key="1">
    <source>
        <dbReference type="SAM" id="Phobius"/>
    </source>
</evidence>
<name>A0A7I8W8Y1_9ANNE</name>
<evidence type="ECO:0000313" key="3">
    <source>
        <dbReference type="Proteomes" id="UP000549394"/>
    </source>
</evidence>
<keyword evidence="1" id="KW-0472">Membrane</keyword>
<feature type="transmembrane region" description="Helical" evidence="1">
    <location>
        <begin position="76"/>
        <end position="107"/>
    </location>
</feature>
<organism evidence="2 3">
    <name type="scientific">Dimorphilus gyrociliatus</name>
    <dbReference type="NCBI Taxonomy" id="2664684"/>
    <lineage>
        <taxon>Eukaryota</taxon>
        <taxon>Metazoa</taxon>
        <taxon>Spiralia</taxon>
        <taxon>Lophotrochozoa</taxon>
        <taxon>Annelida</taxon>
        <taxon>Polychaeta</taxon>
        <taxon>Polychaeta incertae sedis</taxon>
        <taxon>Dinophilidae</taxon>
        <taxon>Dimorphilus</taxon>
    </lineage>
</organism>
<accession>A0A7I8W8Y1</accession>
<comment type="caution">
    <text evidence="2">The sequence shown here is derived from an EMBL/GenBank/DDBJ whole genome shotgun (WGS) entry which is preliminary data.</text>
</comment>
<keyword evidence="3" id="KW-1185">Reference proteome</keyword>
<reference evidence="2 3" key="1">
    <citation type="submission" date="2020-08" db="EMBL/GenBank/DDBJ databases">
        <authorList>
            <person name="Hejnol A."/>
        </authorList>
    </citation>
    <scope>NUCLEOTIDE SEQUENCE [LARGE SCALE GENOMIC DNA]</scope>
</reference>
<evidence type="ECO:0000313" key="2">
    <source>
        <dbReference type="EMBL" id="CAD5124593.1"/>
    </source>
</evidence>
<proteinExistence type="predicted"/>
<dbReference type="EMBL" id="CAJFCJ010000021">
    <property type="protein sequence ID" value="CAD5124593.1"/>
    <property type="molecule type" value="Genomic_DNA"/>
</dbReference>
<keyword evidence="1" id="KW-1133">Transmembrane helix</keyword>
<keyword evidence="1" id="KW-0812">Transmembrane</keyword>
<sequence length="124" mass="13947">MTAKKNCSLGYAEFYSHTERTLMRKWCISKDPLFLTTQTKVSVYFKLLNHEIIRKGLELSYWEYNEGGSDSAHLQWVLPLVIVCCTVGGLLILSCIIGAIFVCIGLAKRKRNVSGPSIVMLSTK</sequence>
<dbReference type="Proteomes" id="UP000549394">
    <property type="component" value="Unassembled WGS sequence"/>
</dbReference>
<gene>
    <name evidence="2" type="ORF">DGYR_LOCUS12113</name>
</gene>
<protein>
    <submittedName>
        <fullName evidence="2">Uncharacterized protein</fullName>
    </submittedName>
</protein>
<dbReference type="AlphaFoldDB" id="A0A7I8W8Y1"/>